<evidence type="ECO:0000256" key="9">
    <source>
        <dbReference type="ARBA" id="ARBA00038592"/>
    </source>
</evidence>
<comment type="similarity">
    <text evidence="10">Belongs to the CRISPR-associated endonuclease Cas1 family.</text>
</comment>
<evidence type="ECO:0000256" key="3">
    <source>
        <dbReference type="ARBA" id="ARBA00022759"/>
    </source>
</evidence>
<dbReference type="GO" id="GO:0046872">
    <property type="term" value="F:metal ion binding"/>
    <property type="evidence" value="ECO:0007669"/>
    <property type="project" value="UniProtKB-UniRule"/>
</dbReference>
<dbReference type="EC" id="3.1.-.-" evidence="10"/>
<comment type="cofactor">
    <cofactor evidence="10">
        <name>Mg(2+)</name>
        <dbReference type="ChEBI" id="CHEBI:18420"/>
    </cofactor>
    <cofactor evidence="10">
        <name>Mn(2+)</name>
        <dbReference type="ChEBI" id="CHEBI:29035"/>
    </cofactor>
</comment>
<sequence length="374" mass="43186">MIGSFAMRCMVDWHRADGAKELQVPRIQLESIVIFGYVGVSPEAMNLCVDNGISLVFLTPTGRFKARVTGEVSGNIHLRRTQYRWCDREEQSLLLAKRFVYSKLVNARVSVKRTLRDYAERIQAEQCQSVVTWLDRQMREVVKAKSLDELRGIEGLAARHYFSVLPEQILANKEDFAFRGRVKRPPRDRVNALLSFLYTLLANDVTHALETVGLDPQAGYLHRDRPGRNGLALDLMEEFRVYMADRTALTLINRKQVTKDDFVEKESGAFILNDEARKLVLTEWQQRKRDEIYHPFFEEKIAVGLLPYAQAMLLARYMRGDLDDYPPFFGSRVMWDDGVDYLRCKYNLCRRAKTVEAGCQNMRKLRPASAEFGV</sequence>
<gene>
    <name evidence="12" type="primary">cas1c</name>
    <name evidence="10" type="synonym">cas1</name>
    <name evidence="11" type="synonym">cas1-1</name>
    <name evidence="11" type="ORF">BAG01nite_12670</name>
    <name evidence="12" type="ORF">EB820_19210</name>
</gene>
<dbReference type="GeneID" id="82810833"/>
<dbReference type="Proteomes" id="UP000276178">
    <property type="component" value="Unassembled WGS sequence"/>
</dbReference>
<feature type="binding site" evidence="10">
    <location>
        <position position="222"/>
    </location>
    <ligand>
        <name>Mn(2+)</name>
        <dbReference type="ChEBI" id="CHEBI:29035"/>
    </ligand>
</feature>
<keyword evidence="6 10" id="KW-0051">Antiviral defense</keyword>
<dbReference type="NCBIfam" id="TIGR00287">
    <property type="entry name" value="cas1"/>
    <property type="match status" value="1"/>
</dbReference>
<dbReference type="InterPro" id="IPR042211">
    <property type="entry name" value="CRISPR-assoc_Cas1_N"/>
</dbReference>
<dbReference type="AlphaFoldDB" id="A0A3M8AM82"/>
<dbReference type="RefSeq" id="WP_005829172.1">
    <property type="nucleotide sequence ID" value="NZ_BJOD01000011.1"/>
</dbReference>
<dbReference type="Gene3D" id="1.20.120.920">
    <property type="entry name" value="CRISPR-associated endonuclease Cas1, C-terminal domain"/>
    <property type="match status" value="1"/>
</dbReference>
<dbReference type="OrthoDB" id="9803119at2"/>
<feature type="binding site" evidence="10">
    <location>
        <position position="154"/>
    </location>
    <ligand>
        <name>Mn(2+)</name>
        <dbReference type="ChEBI" id="CHEBI:29035"/>
    </ligand>
</feature>
<keyword evidence="4 10" id="KW-0378">Hydrolase</keyword>
<keyword evidence="5 10" id="KW-0460">Magnesium</keyword>
<evidence type="ECO:0000256" key="2">
    <source>
        <dbReference type="ARBA" id="ARBA00022723"/>
    </source>
</evidence>
<comment type="caution">
    <text evidence="12">The sequence shown here is derived from an EMBL/GenBank/DDBJ whole genome shotgun (WGS) entry which is preliminary data.</text>
</comment>
<evidence type="ECO:0000256" key="1">
    <source>
        <dbReference type="ARBA" id="ARBA00022722"/>
    </source>
</evidence>
<keyword evidence="3 10" id="KW-0255">Endonuclease</keyword>
<organism evidence="12 13">
    <name type="scientific">Brevibacillus agri</name>
    <dbReference type="NCBI Taxonomy" id="51101"/>
    <lineage>
        <taxon>Bacteria</taxon>
        <taxon>Bacillati</taxon>
        <taxon>Bacillota</taxon>
        <taxon>Bacilli</taxon>
        <taxon>Bacillales</taxon>
        <taxon>Paenibacillaceae</taxon>
        <taxon>Brevibacillus</taxon>
    </lineage>
</organism>
<keyword evidence="8 10" id="KW-0464">Manganese</keyword>
<accession>A0A3M8AM82</accession>
<dbReference type="GO" id="GO:0003677">
    <property type="term" value="F:DNA binding"/>
    <property type="evidence" value="ECO:0007669"/>
    <property type="project" value="UniProtKB-KW"/>
</dbReference>
<dbReference type="InterPro" id="IPR050646">
    <property type="entry name" value="Cas1"/>
</dbReference>
<evidence type="ECO:0000256" key="5">
    <source>
        <dbReference type="ARBA" id="ARBA00022842"/>
    </source>
</evidence>
<evidence type="ECO:0000313" key="14">
    <source>
        <dbReference type="Proteomes" id="UP000317180"/>
    </source>
</evidence>
<dbReference type="Gene3D" id="3.100.10.20">
    <property type="entry name" value="CRISPR-associated endonuclease Cas1, N-terminal domain"/>
    <property type="match status" value="1"/>
</dbReference>
<evidence type="ECO:0000256" key="8">
    <source>
        <dbReference type="ARBA" id="ARBA00023211"/>
    </source>
</evidence>
<dbReference type="Pfam" id="PF01867">
    <property type="entry name" value="Cas_Cas1"/>
    <property type="match status" value="1"/>
</dbReference>
<dbReference type="GO" id="GO:0043571">
    <property type="term" value="P:maintenance of CRISPR repeat elements"/>
    <property type="evidence" value="ECO:0007669"/>
    <property type="project" value="UniProtKB-UniRule"/>
</dbReference>
<evidence type="ECO:0000313" key="12">
    <source>
        <dbReference type="EMBL" id="RNB52149.1"/>
    </source>
</evidence>
<comment type="function">
    <text evidence="10">CRISPR (clustered regularly interspaced short palindromic repeat), is an adaptive immune system that provides protection against mobile genetic elements (viruses, transposable elements and conjugative plasmids). CRISPR clusters contain spacers, sequences complementary to antecedent mobile elements, and target invading nucleic acids. CRISPR clusters are transcribed and processed into CRISPR RNA (crRNA). Acts as a dsDNA endonuclease. Involved in the integration of spacer DNA into the CRISPR cassette.</text>
</comment>
<evidence type="ECO:0000256" key="7">
    <source>
        <dbReference type="ARBA" id="ARBA00023125"/>
    </source>
</evidence>
<keyword evidence="7 10" id="KW-0238">DNA-binding</keyword>
<dbReference type="PANTHER" id="PTHR34353">
    <property type="entry name" value="CRISPR-ASSOCIATED ENDONUCLEASE CAS1 1"/>
    <property type="match status" value="1"/>
</dbReference>
<reference evidence="11 14" key="2">
    <citation type="submission" date="2019-06" db="EMBL/GenBank/DDBJ databases">
        <title>Whole genome shotgun sequence of Brevibacillus agri NBRC 15538.</title>
        <authorList>
            <person name="Hosoyama A."/>
            <person name="Uohara A."/>
            <person name="Ohji S."/>
            <person name="Ichikawa N."/>
        </authorList>
    </citation>
    <scope>NUCLEOTIDE SEQUENCE [LARGE SCALE GENOMIC DNA]</scope>
    <source>
        <strain evidence="11 14">NBRC 15538</strain>
    </source>
</reference>
<dbReference type="GO" id="GO:0004520">
    <property type="term" value="F:DNA endonuclease activity"/>
    <property type="evidence" value="ECO:0007669"/>
    <property type="project" value="InterPro"/>
</dbReference>
<proteinExistence type="inferred from homology"/>
<dbReference type="PANTHER" id="PTHR34353:SF2">
    <property type="entry name" value="CRISPR-ASSOCIATED ENDONUCLEASE CAS1 1"/>
    <property type="match status" value="1"/>
</dbReference>
<dbReference type="NCBIfam" id="TIGR03640">
    <property type="entry name" value="cas1_DVULG"/>
    <property type="match status" value="1"/>
</dbReference>
<dbReference type="InterPro" id="IPR042206">
    <property type="entry name" value="CRISPR-assoc_Cas1_C"/>
</dbReference>
<dbReference type="EMBL" id="BJOD01000011">
    <property type="protein sequence ID" value="GED25165.1"/>
    <property type="molecule type" value="Genomic_DNA"/>
</dbReference>
<name>A0A3M8AM82_9BACL</name>
<dbReference type="InterPro" id="IPR019856">
    <property type="entry name" value="CRISPR-assoc_Cas1_DVULG"/>
</dbReference>
<dbReference type="Proteomes" id="UP000317180">
    <property type="component" value="Unassembled WGS sequence"/>
</dbReference>
<dbReference type="HAMAP" id="MF_01470">
    <property type="entry name" value="Cas1"/>
    <property type="match status" value="1"/>
</dbReference>
<feature type="binding site" evidence="10">
    <location>
        <position position="237"/>
    </location>
    <ligand>
        <name>Mn(2+)</name>
        <dbReference type="ChEBI" id="CHEBI:29035"/>
    </ligand>
</feature>
<dbReference type="InterPro" id="IPR002729">
    <property type="entry name" value="CRISPR-assoc_Cas1"/>
</dbReference>
<keyword evidence="1 10" id="KW-0540">Nuclease</keyword>
<protein>
    <recommendedName>
        <fullName evidence="10">CRISPR-associated endonuclease Cas1</fullName>
        <ecNumber evidence="10">3.1.-.-</ecNumber>
    </recommendedName>
</protein>
<evidence type="ECO:0000256" key="4">
    <source>
        <dbReference type="ARBA" id="ARBA00022801"/>
    </source>
</evidence>
<reference evidence="12 13" key="1">
    <citation type="submission" date="2018-10" db="EMBL/GenBank/DDBJ databases">
        <title>Phylogenomics of Brevibacillus.</title>
        <authorList>
            <person name="Dunlap C."/>
        </authorList>
    </citation>
    <scope>NUCLEOTIDE SEQUENCE [LARGE SCALE GENOMIC DNA]</scope>
    <source>
        <strain evidence="12 13">NRRL NRS 1219</strain>
    </source>
</reference>
<evidence type="ECO:0000256" key="6">
    <source>
        <dbReference type="ARBA" id="ARBA00023118"/>
    </source>
</evidence>
<dbReference type="GO" id="GO:0016787">
    <property type="term" value="F:hydrolase activity"/>
    <property type="evidence" value="ECO:0007669"/>
    <property type="project" value="UniProtKB-KW"/>
</dbReference>
<keyword evidence="2 10" id="KW-0479">Metal-binding</keyword>
<dbReference type="GO" id="GO:0051607">
    <property type="term" value="P:defense response to virus"/>
    <property type="evidence" value="ECO:0007669"/>
    <property type="project" value="UniProtKB-UniRule"/>
</dbReference>
<evidence type="ECO:0000313" key="11">
    <source>
        <dbReference type="EMBL" id="GED25165.1"/>
    </source>
</evidence>
<evidence type="ECO:0000313" key="13">
    <source>
        <dbReference type="Proteomes" id="UP000276178"/>
    </source>
</evidence>
<evidence type="ECO:0000256" key="10">
    <source>
        <dbReference type="HAMAP-Rule" id="MF_01470"/>
    </source>
</evidence>
<keyword evidence="14" id="KW-1185">Reference proteome</keyword>
<dbReference type="EMBL" id="RHHN01000057">
    <property type="protein sequence ID" value="RNB52149.1"/>
    <property type="molecule type" value="Genomic_DNA"/>
</dbReference>
<comment type="subunit">
    <text evidence="9 10">Homodimer, forms a heterotetramer with a Cas2 homodimer.</text>
</comment>